<feature type="chain" id="PRO_5025378098" description="Glycoside hydrolase family 43 protein" evidence="1">
    <location>
        <begin position="21"/>
        <end position="903"/>
    </location>
</feature>
<evidence type="ECO:0000313" key="3">
    <source>
        <dbReference type="Proteomes" id="UP000800036"/>
    </source>
</evidence>
<protein>
    <recommendedName>
        <fullName evidence="4">Glycoside hydrolase family 43 protein</fullName>
    </recommendedName>
</protein>
<organism evidence="2 3">
    <name type="scientific">Bimuria novae-zelandiae CBS 107.79</name>
    <dbReference type="NCBI Taxonomy" id="1447943"/>
    <lineage>
        <taxon>Eukaryota</taxon>
        <taxon>Fungi</taxon>
        <taxon>Dikarya</taxon>
        <taxon>Ascomycota</taxon>
        <taxon>Pezizomycotina</taxon>
        <taxon>Dothideomycetes</taxon>
        <taxon>Pleosporomycetidae</taxon>
        <taxon>Pleosporales</taxon>
        <taxon>Massarineae</taxon>
        <taxon>Didymosphaeriaceae</taxon>
        <taxon>Bimuria</taxon>
    </lineage>
</organism>
<proteinExistence type="predicted"/>
<gene>
    <name evidence="2" type="ORF">BU23DRAFT_536227</name>
</gene>
<evidence type="ECO:0000313" key="2">
    <source>
        <dbReference type="EMBL" id="KAF1971598.1"/>
    </source>
</evidence>
<dbReference type="OrthoDB" id="2730619at2759"/>
<dbReference type="Proteomes" id="UP000800036">
    <property type="component" value="Unassembled WGS sequence"/>
</dbReference>
<evidence type="ECO:0000256" key="1">
    <source>
        <dbReference type="SAM" id="SignalP"/>
    </source>
</evidence>
<feature type="signal peptide" evidence="1">
    <location>
        <begin position="1"/>
        <end position="20"/>
    </location>
</feature>
<dbReference type="EMBL" id="ML976692">
    <property type="protein sequence ID" value="KAF1971598.1"/>
    <property type="molecule type" value="Genomic_DNA"/>
</dbReference>
<accession>A0A6A5V416</accession>
<dbReference type="Pfam" id="PF18951">
    <property type="entry name" value="DUF5695"/>
    <property type="match status" value="1"/>
</dbReference>
<dbReference type="InterPro" id="IPR043750">
    <property type="entry name" value="DUF5695"/>
</dbReference>
<name>A0A6A5V416_9PLEO</name>
<evidence type="ECO:0008006" key="4">
    <source>
        <dbReference type="Google" id="ProtNLM"/>
    </source>
</evidence>
<dbReference type="AlphaFoldDB" id="A0A6A5V416"/>
<reference evidence="2" key="1">
    <citation type="journal article" date="2020" name="Stud. Mycol.">
        <title>101 Dothideomycetes genomes: a test case for predicting lifestyles and emergence of pathogens.</title>
        <authorList>
            <person name="Haridas S."/>
            <person name="Albert R."/>
            <person name="Binder M."/>
            <person name="Bloem J."/>
            <person name="Labutti K."/>
            <person name="Salamov A."/>
            <person name="Andreopoulos B."/>
            <person name="Baker S."/>
            <person name="Barry K."/>
            <person name="Bills G."/>
            <person name="Bluhm B."/>
            <person name="Cannon C."/>
            <person name="Castanera R."/>
            <person name="Culley D."/>
            <person name="Daum C."/>
            <person name="Ezra D."/>
            <person name="Gonzalez J."/>
            <person name="Henrissat B."/>
            <person name="Kuo A."/>
            <person name="Liang C."/>
            <person name="Lipzen A."/>
            <person name="Lutzoni F."/>
            <person name="Magnuson J."/>
            <person name="Mondo S."/>
            <person name="Nolan M."/>
            <person name="Ohm R."/>
            <person name="Pangilinan J."/>
            <person name="Park H.-J."/>
            <person name="Ramirez L."/>
            <person name="Alfaro M."/>
            <person name="Sun H."/>
            <person name="Tritt A."/>
            <person name="Yoshinaga Y."/>
            <person name="Zwiers L.-H."/>
            <person name="Turgeon B."/>
            <person name="Goodwin S."/>
            <person name="Spatafora J."/>
            <person name="Crous P."/>
            <person name="Grigoriev I."/>
        </authorList>
    </citation>
    <scope>NUCLEOTIDE SEQUENCE</scope>
    <source>
        <strain evidence="2">CBS 107.79</strain>
    </source>
</reference>
<sequence>MQFSILRIFLVGSLTAFAVGQDDLGLSGGYTNLQSTDLKGTIVKSSGTLASLSSSKTGYNFLPTDLLPDLAHNGAHHLGDVTFRYRISNNGPWTSVDSASSRKAVTQLTNLRPGVLAAADLAPTLGPSKIPHPFTVTREWLSSGGGLALRFNFTNTGTSSVEFGSLGLPIAINNIFTDRLATDTQAKCSFADPYIGLDAGFVRVTPLSGTGNGLVIAPLESSHFEAWRFLDEPSGSFGYQGQTYEGNYEWQVHSLAYAQNEWKSTTPWNTATSKTLAAGESYSVGVKFVLAQSIQTIEDAVVKSGTPLAVGIPGYIVPSDLTARLYLNYTSAVKAIEAPDFTVTGPSTTSAGVLYSLTPKGSVWGRSRVTITYANNKKQTVHYHISKTTSSALSDMGNFFTTKAYFNKASDPFQRAPSIMTYDNEAGSIVEQDGRVWIAGISDEGGTGAYLATAMKEFVQPTAKELSLFDDFIHDTVVGTLQRNGGFGVVASAFFYQPNAAQYSYNPAIDWTSWTSWDQARAYTTRRAYNYVHPVAAYWSMYRVARNYPEQKLRADWSWYLNRAYNTTQYCLSNRAANCDYGLVGLMGEWVMGELLEDLKREGLTSQVTSLETTMRYRANQWETEAIPFGSEMAWDSTGQEGVYYWTNYFKLPISPTKAINSIFGYMPTVPHWGWNGNARRYWDFNYGAKIAQTERQLHHYGSGLNSLPMLSYYEQHPTDLYALRVGFAGNMAPLSNIHKDGFASAAFHSFPDLLKWDPYSGDYGPGFLGLSLGQCVYILSNTKYGDLAFGGNLLSQSGASTISVEPKDAVKRRVFVADLGLKVEISAGIISKVDFDKAASTVTLTLAPAATTGDLQAKSAIVWMKQPGATTLGYAVSGASKVRSGWSVDLSTGKATVKIGKA</sequence>
<keyword evidence="3" id="KW-1185">Reference proteome</keyword>
<keyword evidence="1" id="KW-0732">Signal</keyword>